<dbReference type="STRING" id="1890364.A0A2P6N699"/>
<dbReference type="Pfam" id="PF01825">
    <property type="entry name" value="GPS"/>
    <property type="match status" value="1"/>
</dbReference>
<feature type="transmembrane region" description="Helical" evidence="8">
    <location>
        <begin position="323"/>
        <end position="341"/>
    </location>
</feature>
<evidence type="ECO:0000256" key="2">
    <source>
        <dbReference type="ARBA" id="ARBA00022692"/>
    </source>
</evidence>
<feature type="transmembrane region" description="Helical" evidence="8">
    <location>
        <begin position="62"/>
        <end position="82"/>
    </location>
</feature>
<keyword evidence="12" id="KW-1185">Reference proteome</keyword>
<proteinExistence type="predicted"/>
<keyword evidence="2 8" id="KW-0812">Transmembrane</keyword>
<evidence type="ECO:0000256" key="6">
    <source>
        <dbReference type="ARBA" id="ARBA00023136"/>
    </source>
</evidence>
<dbReference type="PROSITE" id="PS50221">
    <property type="entry name" value="GAIN_B"/>
    <property type="match status" value="1"/>
</dbReference>
<dbReference type="Proteomes" id="UP000241769">
    <property type="component" value="Unassembled WGS sequence"/>
</dbReference>
<feature type="transmembrane region" description="Helical" evidence="8">
    <location>
        <begin position="148"/>
        <end position="168"/>
    </location>
</feature>
<dbReference type="InterPro" id="IPR057244">
    <property type="entry name" value="GAIN_B"/>
</dbReference>
<keyword evidence="5 8" id="KW-1133">Transmembrane helix</keyword>
<evidence type="ECO:0000313" key="11">
    <source>
        <dbReference type="EMBL" id="PRP79479.1"/>
    </source>
</evidence>
<dbReference type="GO" id="GO:0005524">
    <property type="term" value="F:ATP binding"/>
    <property type="evidence" value="ECO:0007669"/>
    <property type="project" value="UniProtKB-KW"/>
</dbReference>
<feature type="domain" description="Protein kinase" evidence="9">
    <location>
        <begin position="1399"/>
        <end position="1643"/>
    </location>
</feature>
<dbReference type="Pfam" id="PF07714">
    <property type="entry name" value="PK_Tyr_Ser-Thr"/>
    <property type="match status" value="1"/>
</dbReference>
<dbReference type="PROSITE" id="PS50011">
    <property type="entry name" value="PROTEIN_KINASE_DOM"/>
    <property type="match status" value="1"/>
</dbReference>
<feature type="transmembrane region" description="Helical" evidence="8">
    <location>
        <begin position="88"/>
        <end position="108"/>
    </location>
</feature>
<gene>
    <name evidence="11" type="ORF">PROFUN_12605</name>
</gene>
<sequence>MTISPQYWPSGSVLEDVINRNEMIGKKISPFHSTPADFPSFSVAQTPASSEWFNRCYYQHSFFMIFFTLTISLIVPLISSTASSVDLYLLALFVIIFGLPHGALDWFLGKAIFEPRFKNYWWCAFVPLYLFLMSVVFLSWYIDRAFSLLFFVIISIIHFGVGDMPSSIQSPNDPIFFISDVMSHGLLPIACPLYFQPHRMMQSISVLLELPPDHATLQLIRGPISSGLIFAFLFFSLLSIVGDIKSTLRGQNDAKQLFVSKTAELIVLPLLFCRSRTSHLSFGIYFCLWHSIRHILLLATLFEEETFQKRNILEHSKRVVKRSVPVTVATVALGYLLYSLQPYCTQLTVDENVDEGAMARVMFIGLNALTLPHMLVTEIYQRMPSSHKLFAFDFLFTRAELTIRRKNTLSAGLEYSLVTTVEYPVTTLYFSDNRPMCSILKSHQMHQPRLIILLLFVAVIFSQYVQVITRQSCAGWMLSASFYPINPSFCYPETDNGLYFLWSSNSSSASVTKWTFNTSDCSGPSINQSRWGLGCSNGIEVTIESQPTQYDGVLQIFCESKACVNVFRIIATLSQYCSVYDDTNPLMGVARMSLQQTEGQQDAYITRYSCPTTDCRSCTNSSVWRVGQMYQVTNTFFYYVGVNYAGSGSQSRGCTYGVVDYDTYGKPSIYFNGLNPIKMYDNLQIGNGTYKYQPPYLPPWTYGPLPLNLSGVSTGGGFSNTAGRSPFIFLQSTSTISTHLLLTAGYYNFTLQAAGRSFQGDQGANIALSFLGSSLSWSIYSNSSSPWIDHSFPFTLNQLTFVNISISSMYSDDETILIDQTALQHTHFVSTTGSLLNPDFEDGPTSGYYPSFDYPCWEVSCHYIEQRVTLRPYTAYRFQFMYASRTDGGPPLFYDGRWNGTAGRISVNDDSNRDVVSIKTTQGNPWTSAVAYWPSTNETLYRVGVWSDPYMCQVGSDVSDHSIFLDSFLITEFAPLSVVSPLSIPITLPFNSTVILTGTGFDSSMPMNCNIDDIRLHCQVVRVQGTNLYIRLYAGQTCFGCNLVRPGETYHGNITSLNRVTPFTLTYDVLNAAANISENATIYISGTIDDFHIDYTGFGNNITLINCSAAILNGNVSIRVANVTSLRNITSTGLTVSVDQIRDCQIDVSHCYPSLITSSLCIVSYAPCNQQQIDQLFNGNTKLTVLDAKNVLDAGLIDSANLTTVKLISAVISAVVRTSPIFEYTSKNVSISVMTYNLTGESIYNSIVHENVSVSLPVSAFSSQDTVDWLESTCTMEVVSKWMSQMPDSTSTFRWASSKLFRLVTNGWSTDGCRLITVDDAAICQTNHLTNFSIGARPNQIPSERVADRSTIPPFIIIIICCVAAAVIIITIIIGIIIYRRKVSIRQFEVEKNEMEEKVEWMEKISNDDGVQVWKAMHQGTTIVAVKKFERNVRKLVQEATTMRSIHHPNIVLYLGQNLSEKWLMMEWMNEKSLFPYSLSHSVSPLTFIIIRDVVRAMVYVSEQGIVHTLLTPHHQIVEGTVTAKVSNFSRCVPDGTRCSETSGHTAPEVVKYGVQYTSADVWSFGLLLSFIASDGKSLECQCFSSSIDKTLRNMSVWVDGDDSTHFFWLHIAVIPVIKNPTLLSLYDLNCAKLQSLLDEFAR</sequence>
<dbReference type="GO" id="GO:0016020">
    <property type="term" value="C:membrane"/>
    <property type="evidence" value="ECO:0007669"/>
    <property type="project" value="UniProtKB-SubCell"/>
</dbReference>
<dbReference type="InterPro" id="IPR051681">
    <property type="entry name" value="Ser/Thr_Kinases-Pseudokinases"/>
</dbReference>
<accession>A0A2P6N699</accession>
<evidence type="ECO:0000256" key="3">
    <source>
        <dbReference type="ARBA" id="ARBA00022741"/>
    </source>
</evidence>
<dbReference type="InterPro" id="IPR022270">
    <property type="entry name" value="Blh_diox"/>
</dbReference>
<dbReference type="GO" id="GO:0016702">
    <property type="term" value="F:oxidoreductase activity, acting on single donors with incorporation of molecular oxygen, incorporation of two atoms of oxygen"/>
    <property type="evidence" value="ECO:0007669"/>
    <property type="project" value="InterPro"/>
</dbReference>
<comment type="caution">
    <text evidence="11">The sequence shown here is derived from an EMBL/GenBank/DDBJ whole genome shotgun (WGS) entry which is preliminary data.</text>
</comment>
<evidence type="ECO:0000256" key="5">
    <source>
        <dbReference type="ARBA" id="ARBA00022989"/>
    </source>
</evidence>
<feature type="transmembrane region" description="Helical" evidence="8">
    <location>
        <begin position="1355"/>
        <end position="1379"/>
    </location>
</feature>
<keyword evidence="7" id="KW-1015">Disulfide bond</keyword>
<evidence type="ECO:0000259" key="9">
    <source>
        <dbReference type="PROSITE" id="PS50011"/>
    </source>
</evidence>
<feature type="transmembrane region" description="Helical" evidence="8">
    <location>
        <begin position="120"/>
        <end position="142"/>
    </location>
</feature>
<keyword evidence="4" id="KW-0067">ATP-binding</keyword>
<dbReference type="InterPro" id="IPR001245">
    <property type="entry name" value="Ser-Thr/Tyr_kinase_cat_dom"/>
</dbReference>
<evidence type="ECO:0000259" key="10">
    <source>
        <dbReference type="PROSITE" id="PS50221"/>
    </source>
</evidence>
<dbReference type="InParanoid" id="A0A2P6N699"/>
<feature type="transmembrane region" description="Helical" evidence="8">
    <location>
        <begin position="450"/>
        <end position="469"/>
    </location>
</feature>
<comment type="subcellular location">
    <subcellularLocation>
        <location evidence="1">Membrane</location>
    </subcellularLocation>
</comment>
<dbReference type="EMBL" id="MDYQ01000183">
    <property type="protein sequence ID" value="PRP79479.1"/>
    <property type="molecule type" value="Genomic_DNA"/>
</dbReference>
<dbReference type="SMART" id="SM00303">
    <property type="entry name" value="GPS"/>
    <property type="match status" value="1"/>
</dbReference>
<dbReference type="InterPro" id="IPR000203">
    <property type="entry name" value="GPS"/>
</dbReference>
<feature type="domain" description="GAIN-B" evidence="10">
    <location>
        <begin position="1172"/>
        <end position="1342"/>
    </location>
</feature>
<keyword evidence="3" id="KW-0547">Nucleotide-binding</keyword>
<evidence type="ECO:0000256" key="4">
    <source>
        <dbReference type="ARBA" id="ARBA00022840"/>
    </source>
</evidence>
<protein>
    <submittedName>
        <fullName evidence="11">Uncharacterized protein</fullName>
    </submittedName>
</protein>
<keyword evidence="6 8" id="KW-0472">Membrane</keyword>
<evidence type="ECO:0000256" key="1">
    <source>
        <dbReference type="ARBA" id="ARBA00004370"/>
    </source>
</evidence>
<dbReference type="Pfam" id="PF15461">
    <property type="entry name" value="BCD"/>
    <property type="match status" value="1"/>
</dbReference>
<evidence type="ECO:0000313" key="12">
    <source>
        <dbReference type="Proteomes" id="UP000241769"/>
    </source>
</evidence>
<dbReference type="NCBIfam" id="TIGR03753">
    <property type="entry name" value="blh_monoox"/>
    <property type="match status" value="1"/>
</dbReference>
<dbReference type="InterPro" id="IPR011009">
    <property type="entry name" value="Kinase-like_dom_sf"/>
</dbReference>
<dbReference type="InterPro" id="IPR000719">
    <property type="entry name" value="Prot_kinase_dom"/>
</dbReference>
<feature type="transmembrane region" description="Helical" evidence="8">
    <location>
        <begin position="361"/>
        <end position="380"/>
    </location>
</feature>
<organism evidence="11 12">
    <name type="scientific">Planoprotostelium fungivorum</name>
    <dbReference type="NCBI Taxonomy" id="1890364"/>
    <lineage>
        <taxon>Eukaryota</taxon>
        <taxon>Amoebozoa</taxon>
        <taxon>Evosea</taxon>
        <taxon>Variosea</taxon>
        <taxon>Cavosteliida</taxon>
        <taxon>Cavosteliaceae</taxon>
        <taxon>Planoprotostelium</taxon>
    </lineage>
</organism>
<dbReference type="SUPFAM" id="SSF56112">
    <property type="entry name" value="Protein kinase-like (PK-like)"/>
    <property type="match status" value="1"/>
</dbReference>
<feature type="transmembrane region" description="Helical" evidence="8">
    <location>
        <begin position="215"/>
        <end position="238"/>
    </location>
</feature>
<dbReference type="GO" id="GO:0004674">
    <property type="term" value="F:protein serine/threonine kinase activity"/>
    <property type="evidence" value="ECO:0007669"/>
    <property type="project" value="TreeGrafter"/>
</dbReference>
<dbReference type="PANTHER" id="PTHR44329">
    <property type="entry name" value="SERINE/THREONINE-PROTEIN KINASE TNNI3K-RELATED"/>
    <property type="match status" value="1"/>
</dbReference>
<evidence type="ECO:0000256" key="7">
    <source>
        <dbReference type="ARBA" id="ARBA00023157"/>
    </source>
</evidence>
<dbReference type="OrthoDB" id="10611912at2759"/>
<dbReference type="Gene3D" id="1.10.510.10">
    <property type="entry name" value="Transferase(Phosphotransferase) domain 1"/>
    <property type="match status" value="1"/>
</dbReference>
<evidence type="ECO:0000256" key="8">
    <source>
        <dbReference type="SAM" id="Phobius"/>
    </source>
</evidence>
<name>A0A2P6N699_9EUKA</name>
<reference evidence="11 12" key="1">
    <citation type="journal article" date="2018" name="Genome Biol. Evol.">
        <title>Multiple Roots of Fruiting Body Formation in Amoebozoa.</title>
        <authorList>
            <person name="Hillmann F."/>
            <person name="Forbes G."/>
            <person name="Novohradska S."/>
            <person name="Ferling I."/>
            <person name="Riege K."/>
            <person name="Groth M."/>
            <person name="Westermann M."/>
            <person name="Marz M."/>
            <person name="Spaller T."/>
            <person name="Winckler T."/>
            <person name="Schaap P."/>
            <person name="Glockner G."/>
        </authorList>
    </citation>
    <scope>NUCLEOTIDE SEQUENCE [LARGE SCALE GENOMIC DNA]</scope>
    <source>
        <strain evidence="11 12">Jena</strain>
    </source>
</reference>